<dbReference type="Gene3D" id="3.40.50.12230">
    <property type="match status" value="1"/>
</dbReference>
<dbReference type="Pfam" id="PF00551">
    <property type="entry name" value="Formyl_trans_N"/>
    <property type="match status" value="1"/>
</dbReference>
<feature type="domain" description="Formyl transferase C-terminal" evidence="2">
    <location>
        <begin position="192"/>
        <end position="271"/>
    </location>
</feature>
<dbReference type="Pfam" id="PF02911">
    <property type="entry name" value="Formyl_trans_C"/>
    <property type="match status" value="1"/>
</dbReference>
<dbReference type="InterPro" id="IPR005793">
    <property type="entry name" value="Formyl_trans_C"/>
</dbReference>
<evidence type="ECO:0000259" key="2">
    <source>
        <dbReference type="Pfam" id="PF02911"/>
    </source>
</evidence>
<dbReference type="EC" id="2.1.2.9" evidence="3"/>
<feature type="domain" description="Formyl transferase N-terminal" evidence="1">
    <location>
        <begin position="64"/>
        <end position="163"/>
    </location>
</feature>
<dbReference type="GO" id="GO:0004479">
    <property type="term" value="F:methionyl-tRNA formyltransferase activity"/>
    <property type="evidence" value="ECO:0007669"/>
    <property type="project" value="UniProtKB-EC"/>
</dbReference>
<sequence>MRFAFAGFDRWRGVFDAFVDAGWEPVALYTVPVDNRIDFNSELVGIAQRMRIPIQLSRLGEADMRALAQQQCDALIVAGYMWRIPDWQPHLRYAANFHPAPLPEGRGPYPLIQAVLEDRREWGVSCHRISPEFDTGEVLASDRFPLDLHECHETLQLKLQMSARRLAARVAADFEPLWSDAGAQAHGSYWPRITDAARTIDFAQPVDHAMRIVRACGLFECIAPLHGKKVFVRRAAAWREPHAFEPGQVVHQYRRWTVVAAADGFVALIEWSPLTEDLRAHIGP</sequence>
<organism evidence="3 4">
    <name type="scientific">Paraburkholderia solisilvae</name>
    <dbReference type="NCBI Taxonomy" id="624376"/>
    <lineage>
        <taxon>Bacteria</taxon>
        <taxon>Pseudomonadati</taxon>
        <taxon>Pseudomonadota</taxon>
        <taxon>Betaproteobacteria</taxon>
        <taxon>Burkholderiales</taxon>
        <taxon>Burkholderiaceae</taxon>
        <taxon>Paraburkholderia</taxon>
    </lineage>
</organism>
<gene>
    <name evidence="3" type="primary">fmt_4</name>
    <name evidence="3" type="ORF">LMG29739_06312</name>
</gene>
<dbReference type="Proteomes" id="UP000494329">
    <property type="component" value="Unassembled WGS sequence"/>
</dbReference>
<evidence type="ECO:0000259" key="1">
    <source>
        <dbReference type="Pfam" id="PF00551"/>
    </source>
</evidence>
<dbReference type="EMBL" id="CADIKF010000104">
    <property type="protein sequence ID" value="CAB3772667.1"/>
    <property type="molecule type" value="Genomic_DNA"/>
</dbReference>
<dbReference type="InterPro" id="IPR002376">
    <property type="entry name" value="Formyl_transf_N"/>
</dbReference>
<dbReference type="InterPro" id="IPR011034">
    <property type="entry name" value="Formyl_transferase-like_C_sf"/>
</dbReference>
<evidence type="ECO:0000313" key="4">
    <source>
        <dbReference type="Proteomes" id="UP000494329"/>
    </source>
</evidence>
<dbReference type="SUPFAM" id="SSF53328">
    <property type="entry name" value="Formyltransferase"/>
    <property type="match status" value="1"/>
</dbReference>
<reference evidence="3 4" key="1">
    <citation type="submission" date="2020-04" db="EMBL/GenBank/DDBJ databases">
        <authorList>
            <person name="De Canck E."/>
        </authorList>
    </citation>
    <scope>NUCLEOTIDE SEQUENCE [LARGE SCALE GENOMIC DNA]</scope>
    <source>
        <strain evidence="3 4">LMG 29739</strain>
    </source>
</reference>
<keyword evidence="4" id="KW-1185">Reference proteome</keyword>
<name>A0A6J5F511_9BURK</name>
<accession>A0A6J5F511</accession>
<dbReference type="SUPFAM" id="SSF50486">
    <property type="entry name" value="FMT C-terminal domain-like"/>
    <property type="match status" value="1"/>
</dbReference>
<keyword evidence="3" id="KW-0808">Transferase</keyword>
<dbReference type="PANTHER" id="PTHR11138">
    <property type="entry name" value="METHIONYL-TRNA FORMYLTRANSFERASE"/>
    <property type="match status" value="1"/>
</dbReference>
<dbReference type="PANTHER" id="PTHR11138:SF5">
    <property type="entry name" value="METHIONYL-TRNA FORMYLTRANSFERASE, MITOCHONDRIAL"/>
    <property type="match status" value="1"/>
</dbReference>
<proteinExistence type="predicted"/>
<evidence type="ECO:0000313" key="3">
    <source>
        <dbReference type="EMBL" id="CAB3772667.1"/>
    </source>
</evidence>
<protein>
    <submittedName>
        <fullName evidence="3">Methionyl-tRNA formyltransferase</fullName>
        <ecNumber evidence="3">2.1.2.9</ecNumber>
    </submittedName>
</protein>
<dbReference type="InterPro" id="IPR036477">
    <property type="entry name" value="Formyl_transf_N_sf"/>
</dbReference>
<dbReference type="AlphaFoldDB" id="A0A6J5F511"/>
<dbReference type="RefSeq" id="WP_175115427.1">
    <property type="nucleotide sequence ID" value="NZ_CADIKF010000104.1"/>
</dbReference>